<proteinExistence type="predicted"/>
<keyword evidence="3" id="KW-1185">Reference proteome</keyword>
<dbReference type="EMBL" id="SGXA01000001">
    <property type="protein sequence ID" value="RZS75691.1"/>
    <property type="molecule type" value="Genomic_DNA"/>
</dbReference>
<dbReference type="PROSITE" id="PS51257">
    <property type="entry name" value="PROKAR_LIPOPROTEIN"/>
    <property type="match status" value="1"/>
</dbReference>
<evidence type="ECO:0008006" key="4">
    <source>
        <dbReference type="Google" id="ProtNLM"/>
    </source>
</evidence>
<evidence type="ECO:0000313" key="2">
    <source>
        <dbReference type="EMBL" id="RZS75691.1"/>
    </source>
</evidence>
<dbReference type="AlphaFoldDB" id="A0A4Q7N3Y2"/>
<dbReference type="Proteomes" id="UP000293874">
    <property type="component" value="Unassembled WGS sequence"/>
</dbReference>
<organism evidence="2 3">
    <name type="scientific">Pseudobacter ginsenosidimutans</name>
    <dbReference type="NCBI Taxonomy" id="661488"/>
    <lineage>
        <taxon>Bacteria</taxon>
        <taxon>Pseudomonadati</taxon>
        <taxon>Bacteroidota</taxon>
        <taxon>Chitinophagia</taxon>
        <taxon>Chitinophagales</taxon>
        <taxon>Chitinophagaceae</taxon>
        <taxon>Pseudobacter</taxon>
    </lineage>
</organism>
<feature type="chain" id="PRO_5020482618" description="Collagen triple helix repeat protein" evidence="1">
    <location>
        <begin position="22"/>
        <end position="205"/>
    </location>
</feature>
<gene>
    <name evidence="2" type="ORF">EV199_1563</name>
</gene>
<evidence type="ECO:0000313" key="3">
    <source>
        <dbReference type="Proteomes" id="UP000293874"/>
    </source>
</evidence>
<reference evidence="2 3" key="1">
    <citation type="submission" date="2019-02" db="EMBL/GenBank/DDBJ databases">
        <title>Genomic Encyclopedia of Type Strains, Phase IV (KMG-IV): sequencing the most valuable type-strain genomes for metagenomic binning, comparative biology and taxonomic classification.</title>
        <authorList>
            <person name="Goeker M."/>
        </authorList>
    </citation>
    <scope>NUCLEOTIDE SEQUENCE [LARGE SCALE GENOMIC DNA]</scope>
    <source>
        <strain evidence="2 3">DSM 18116</strain>
    </source>
</reference>
<name>A0A4Q7N3Y2_9BACT</name>
<accession>A0A4Q7N3Y2</accession>
<feature type="signal peptide" evidence="1">
    <location>
        <begin position="1"/>
        <end position="21"/>
    </location>
</feature>
<dbReference type="RefSeq" id="WP_130540038.1">
    <property type="nucleotide sequence ID" value="NZ_CP042431.1"/>
</dbReference>
<keyword evidence="1" id="KW-0732">Signal</keyword>
<protein>
    <recommendedName>
        <fullName evidence="4">Collagen triple helix repeat protein</fullName>
    </recommendedName>
</protein>
<comment type="caution">
    <text evidence="2">The sequence shown here is derived from an EMBL/GenBank/DDBJ whole genome shotgun (WGS) entry which is preliminary data.</text>
</comment>
<evidence type="ECO:0000256" key="1">
    <source>
        <dbReference type="SAM" id="SignalP"/>
    </source>
</evidence>
<dbReference type="OrthoDB" id="956932at2"/>
<sequence>MSALKQLILLFFFSFFLFSCSKEGPQGPAGENGKNGQDGANGNANVITGAFILDNSKYARDSWSIRNGNATTSYPAKMANVSVASLTQDIFNNGTVLVYMKIPAGSAMLPDSWTPLPHSNPSGNYGYMIMRNYTYRVGLLQLYYYFQYTDNASIGTAPYIGDVVVPTQEFKYVVIAGNAAANSVARPPVDYSNYEAVKTYFRLQE</sequence>